<dbReference type="SUPFAM" id="SSF160719">
    <property type="entry name" value="gpW/gp25-like"/>
    <property type="match status" value="1"/>
</dbReference>
<evidence type="ECO:0000313" key="3">
    <source>
        <dbReference type="Proteomes" id="UP001221519"/>
    </source>
</evidence>
<dbReference type="RefSeq" id="WP_274338708.1">
    <property type="nucleotide sequence ID" value="NZ_CP118109.1"/>
</dbReference>
<protein>
    <recommendedName>
        <fullName evidence="4">DUF2634 domain-containing protein</fullName>
    </recommendedName>
</protein>
<dbReference type="EMBL" id="CP118109">
    <property type="protein sequence ID" value="WDI05115.1"/>
    <property type="molecule type" value="Genomic_DNA"/>
</dbReference>
<proteinExistence type="predicted"/>
<reference evidence="2 3" key="1">
    <citation type="submission" date="2023-02" db="EMBL/GenBank/DDBJ databases">
        <title>Pathogen: clinical or host-associated sample.</title>
        <authorList>
            <person name="Hergert J."/>
            <person name="Casey R."/>
            <person name="Wagner J."/>
            <person name="Young E.L."/>
            <person name="Oakeson K.F."/>
        </authorList>
    </citation>
    <scope>NUCLEOTIDE SEQUENCE [LARGE SCALE GENOMIC DNA]</scope>
    <source>
        <strain evidence="2 3">2022CK-00829</strain>
        <plasmid evidence="2 3">unnamed1</plasmid>
    </source>
</reference>
<name>A0ABY7XN93_9BACL</name>
<sequence length="136" mass="14907">MAKYNEKDISFYGEGIDGDIIAGQPDADGLVDLLMTADYESARQDISNRARTQTGDWRSHPQIGGDLELLEGEPNTRDTANQGVSQLLQTLTYDGRFAASDVEVRAVPIDIYTIDFFCFVDAGEDAPIVVNQSTDL</sequence>
<keyword evidence="2" id="KW-0614">Plasmid</keyword>
<organism evidence="2 3">
    <name type="scientific">Paenibacillus urinalis</name>
    <dbReference type="NCBI Taxonomy" id="521520"/>
    <lineage>
        <taxon>Bacteria</taxon>
        <taxon>Bacillati</taxon>
        <taxon>Bacillota</taxon>
        <taxon>Bacilli</taxon>
        <taxon>Bacillales</taxon>
        <taxon>Paenibacillaceae</taxon>
        <taxon>Paenibacillus</taxon>
    </lineage>
</organism>
<evidence type="ECO:0008006" key="4">
    <source>
        <dbReference type="Google" id="ProtNLM"/>
    </source>
</evidence>
<geneLocation type="plasmid" evidence="2 3">
    <name>unnamed1</name>
</geneLocation>
<gene>
    <name evidence="2" type="ORF">PUW25_26455</name>
</gene>
<evidence type="ECO:0000313" key="2">
    <source>
        <dbReference type="EMBL" id="WDI05115.1"/>
    </source>
</evidence>
<dbReference type="Proteomes" id="UP001221519">
    <property type="component" value="Plasmid unnamed1"/>
</dbReference>
<dbReference type="Gene3D" id="3.10.450.40">
    <property type="match status" value="1"/>
</dbReference>
<accession>A0ABY7XN93</accession>
<evidence type="ECO:0000256" key="1">
    <source>
        <dbReference type="SAM" id="MobiDB-lite"/>
    </source>
</evidence>
<keyword evidence="3" id="KW-1185">Reference proteome</keyword>
<feature type="region of interest" description="Disordered" evidence="1">
    <location>
        <begin position="47"/>
        <end position="66"/>
    </location>
</feature>